<reference evidence="1 4" key="1">
    <citation type="journal article" date="2016" name="Environ. Microbiol.">
        <title>Genomic resolution of a cold subsurface aquifer community provides metabolic insights for novel microbes adapted to high CO concentrations.</title>
        <authorList>
            <person name="Probst A.J."/>
            <person name="Castelle C.J."/>
            <person name="Singh A."/>
            <person name="Brown C.T."/>
            <person name="Anantharaman K."/>
            <person name="Sharon I."/>
            <person name="Hug L.A."/>
            <person name="Burstein D."/>
            <person name="Emerson J.B."/>
            <person name="Thomas B.C."/>
            <person name="Banfield J.F."/>
        </authorList>
    </citation>
    <scope>NUCLEOTIDE SEQUENCE [LARGE SCALE GENOMIC DNA]</scope>
    <source>
        <strain evidence="1">CG2_30_33_13</strain>
    </source>
</reference>
<accession>A0A1J5G5Q7</accession>
<sequence>MKIIKDLKLDLDKEEILRYQGYSRNKVKEPNQNILRITEEEINRGYSLFKPQGIYSLIRIKGSALEGRINLESGLIFRFAKSIIKQLKGASHLLVGVVTIGDLLEKKVSELFSQGEYPRALALDAVGTVAVEDFSRKVRKLARQEVIEQGFKTSRHFSPGYSGWEVSQQEIIFKSIPSDNIGVRLSKGFMMLPRKSLSWVIGVGKEIITFSGEDNNCNENCQSKCCSYRIFD</sequence>
<evidence type="ECO:0000313" key="3">
    <source>
        <dbReference type="EMBL" id="PJB56615.1"/>
    </source>
</evidence>
<dbReference type="Proteomes" id="UP000230646">
    <property type="component" value="Unassembled WGS sequence"/>
</dbReference>
<accession>A0A2M7PKD1</accession>
<evidence type="ECO:0000313" key="2">
    <source>
        <dbReference type="EMBL" id="PIY31079.1"/>
    </source>
</evidence>
<dbReference type="Proteomes" id="UP000182763">
    <property type="component" value="Unassembled WGS sequence"/>
</dbReference>
<evidence type="ECO:0000313" key="5">
    <source>
        <dbReference type="Proteomes" id="UP000228560"/>
    </source>
</evidence>
<dbReference type="RefSeq" id="WP_406608561.1">
    <property type="nucleotide sequence ID" value="NZ_PFKO01000388.1"/>
</dbReference>
<dbReference type="SUPFAM" id="SSF56507">
    <property type="entry name" value="Methionine synthase activation domain-like"/>
    <property type="match status" value="1"/>
</dbReference>
<dbReference type="EMBL" id="PFKO01000388">
    <property type="protein sequence ID" value="PIY31079.1"/>
    <property type="molecule type" value="Genomic_DNA"/>
</dbReference>
<accession>A0A2M8CC19</accession>
<dbReference type="EMBL" id="MNYY01000129">
    <property type="protein sequence ID" value="OIP67985.1"/>
    <property type="molecule type" value="Genomic_DNA"/>
</dbReference>
<proteinExistence type="predicted"/>
<dbReference type="GO" id="GO:0008705">
    <property type="term" value="F:methionine synthase activity"/>
    <property type="evidence" value="ECO:0007669"/>
    <property type="project" value="InterPro"/>
</dbReference>
<evidence type="ECO:0008006" key="7">
    <source>
        <dbReference type="Google" id="ProtNLM"/>
    </source>
</evidence>
<dbReference type="AlphaFoldDB" id="A0A1J5G5Q7"/>
<organism evidence="1 4">
    <name type="scientific">Candidatus Infernicultor aquiphilus</name>
    <dbReference type="NCBI Taxonomy" id="1805029"/>
    <lineage>
        <taxon>Bacteria</taxon>
        <taxon>Pseudomonadati</taxon>
        <taxon>Atribacterota</taxon>
        <taxon>Candidatus Phoenicimicrobiia</taxon>
        <taxon>Candidatus Pheonicimicrobiales</taxon>
        <taxon>Candidatus Phoenicimicrobiaceae</taxon>
        <taxon>Candidatus Infernicultor</taxon>
    </lineage>
</organism>
<dbReference type="EMBL" id="PFTV01000117">
    <property type="protein sequence ID" value="PJB56615.1"/>
    <property type="molecule type" value="Genomic_DNA"/>
</dbReference>
<dbReference type="STRING" id="1805029.AUK42_06550"/>
<dbReference type="Gene3D" id="3.40.109.40">
    <property type="match status" value="1"/>
</dbReference>
<evidence type="ECO:0000313" key="1">
    <source>
        <dbReference type="EMBL" id="OIP67985.1"/>
    </source>
</evidence>
<reference evidence="5 6" key="2">
    <citation type="submission" date="2017-09" db="EMBL/GenBank/DDBJ databases">
        <title>Depth-based differentiation of microbial function through sediment-hosted aquifers and enrichment of novel symbionts in the deep terrestrial subsurface.</title>
        <authorList>
            <person name="Probst A.J."/>
            <person name="Ladd B."/>
            <person name="Jarett J.K."/>
            <person name="Geller-Mcgrath D.E."/>
            <person name="Sieber C.M."/>
            <person name="Emerson J.B."/>
            <person name="Anantharaman K."/>
            <person name="Thomas B.C."/>
            <person name="Malmstrom R."/>
            <person name="Stieglmeier M."/>
            <person name="Klingl A."/>
            <person name="Woyke T."/>
            <person name="Ryan C.M."/>
            <person name="Banfield J.F."/>
        </authorList>
    </citation>
    <scope>NUCLEOTIDE SEQUENCE [LARGE SCALE GENOMIC DNA]</scope>
    <source>
        <strain evidence="2">CG_4_10_14_3_um_filter_34_13</strain>
        <strain evidence="3">CG_4_9_14_3_um_filter_33_16</strain>
    </source>
</reference>
<gene>
    <name evidence="1" type="ORF">AUK42_06550</name>
    <name evidence="3" type="ORF">CO097_04770</name>
    <name evidence="2" type="ORF">COZ07_10490</name>
</gene>
<evidence type="ECO:0000313" key="6">
    <source>
        <dbReference type="Proteomes" id="UP000230646"/>
    </source>
</evidence>
<comment type="caution">
    <text evidence="1">The sequence shown here is derived from an EMBL/GenBank/DDBJ whole genome shotgun (WGS) entry which is preliminary data.</text>
</comment>
<dbReference type="InterPro" id="IPR037010">
    <property type="entry name" value="VitB12-dep_Met_synth_activ_sf"/>
</dbReference>
<name>A0A1J5G5Q7_9BACT</name>
<dbReference type="Proteomes" id="UP000228560">
    <property type="component" value="Unassembled WGS sequence"/>
</dbReference>
<protein>
    <recommendedName>
        <fullName evidence="7">AdoMet activation domain-containing protein</fullName>
    </recommendedName>
</protein>
<evidence type="ECO:0000313" key="4">
    <source>
        <dbReference type="Proteomes" id="UP000182763"/>
    </source>
</evidence>